<gene>
    <name evidence="1" type="ORF">E5358_12980</name>
</gene>
<dbReference type="EMBL" id="SRZC01000026">
    <property type="protein sequence ID" value="TGX80443.1"/>
    <property type="molecule type" value="Genomic_DNA"/>
</dbReference>
<accession>A0AC61QM94</accession>
<dbReference type="Proteomes" id="UP000308886">
    <property type="component" value="Unassembled WGS sequence"/>
</dbReference>
<name>A0AC61QM94_9BACT</name>
<protein>
    <submittedName>
        <fullName evidence="1">DNA polymerase III subunit delta</fullName>
    </submittedName>
</protein>
<reference evidence="1" key="1">
    <citation type="submission" date="2019-04" db="EMBL/GenBank/DDBJ databases">
        <title>Microbes associate with the intestines of laboratory mice.</title>
        <authorList>
            <person name="Navarre W."/>
            <person name="Wong E."/>
            <person name="Huang K."/>
            <person name="Tropini C."/>
            <person name="Ng K."/>
            <person name="Yu B."/>
        </authorList>
    </citation>
    <scope>NUCLEOTIDE SEQUENCE</scope>
    <source>
        <strain evidence="1">NM73_A23</strain>
    </source>
</reference>
<proteinExistence type="predicted"/>
<sequence>MQWNEVIGQQEVKDRLMGLVHSGRMPHALMLCGETGCGTLALATALATELLHKTTDYHPDLHYSFPTVKLPSIGGEHKPVSDDFIREWHELIKREGPYITLDQWLEAMKATTQQAIITAAESDELAKKLSLKSSQGGYKVAIIWLAERMNDESANKILKTLEEPSEQTVFILCVERPERLLETIRSRVQRIDVPKIDSASLEKALMEKRGLEEGVAHKLSRAADGNWLTAIEQLSPDSEQMLFLDLFKMLMRQVYARDVRGMKKWSETVAGFGREKQKRLLTYFLRMVREAFMSNFQDPDLSYMTAEEEMFVSKFGRFINEANVIDINSLLELAIRDISQNTNQKIVFFDTALRLTVLLLRK</sequence>
<keyword evidence="2" id="KW-1185">Reference proteome</keyword>
<comment type="caution">
    <text evidence="1">The sequence shown here is derived from an EMBL/GenBank/DDBJ whole genome shotgun (WGS) entry which is preliminary data.</text>
</comment>
<evidence type="ECO:0000313" key="2">
    <source>
        <dbReference type="Proteomes" id="UP000308886"/>
    </source>
</evidence>
<evidence type="ECO:0000313" key="1">
    <source>
        <dbReference type="EMBL" id="TGX80443.1"/>
    </source>
</evidence>
<organism evidence="1 2">
    <name type="scientific">Palleniella muris</name>
    <dbReference type="NCBI Taxonomy" id="3038145"/>
    <lineage>
        <taxon>Bacteria</taxon>
        <taxon>Pseudomonadati</taxon>
        <taxon>Bacteroidota</taxon>
        <taxon>Bacteroidia</taxon>
        <taxon>Bacteroidales</taxon>
        <taxon>Prevotellaceae</taxon>
        <taxon>Palleniella</taxon>
    </lineage>
</organism>